<dbReference type="InterPro" id="IPR007345">
    <property type="entry name" value="Polysacch_pyruvyl_Trfase"/>
</dbReference>
<sequence>MKLLVAGWFSFASGHATAGDVLSREVLCRWLDQRSIAYDLATDPPFAPGLNWRLLDPADYSHVIFVCGPFGRDEFEAEFLGHFARCRLIGLNLSMVLPLEDWNPFDLLIERDSSAVTNPDMVFAARQDLPPVVGVCLVEEHPGAEVARTNAAIAKLIEARELAVIGIDTRLDVNEGGLRTPGEVEALIARVDVLITTRLHGLVLALKNGVPALAIDTVPGSGKIAKQCTRVGWPNVLTLDQVDQRQLAQALDFALGPEARRLARECASDAEKVLLQTRERLLDSLTGDEVEASFRARQLPQRMEAFRAGLQPVGDLIAERNDVETPPAAESWRRKVVRGAFTMLRRG</sequence>
<evidence type="ECO:0000313" key="2">
    <source>
        <dbReference type="EMBL" id="MDX8538525.1"/>
    </source>
</evidence>
<dbReference type="EMBL" id="JAVIIP010000006">
    <property type="protein sequence ID" value="MDX8538525.1"/>
    <property type="molecule type" value="Genomic_DNA"/>
</dbReference>
<keyword evidence="2" id="KW-0808">Transferase</keyword>
<dbReference type="Proteomes" id="UP001276564">
    <property type="component" value="Unassembled WGS sequence"/>
</dbReference>
<feature type="domain" description="Polysaccharide pyruvyl transferase" evidence="1">
    <location>
        <begin position="175"/>
        <end position="216"/>
    </location>
</feature>
<gene>
    <name evidence="2" type="ORF">RFM23_12935</name>
</gene>
<evidence type="ECO:0000313" key="3">
    <source>
        <dbReference type="Proteomes" id="UP001276564"/>
    </source>
</evidence>
<accession>A0ABU5AMJ6</accession>
<protein>
    <submittedName>
        <fullName evidence="2">Polysaccharide pyruvyl transferase family protein</fullName>
    </submittedName>
</protein>
<dbReference type="GO" id="GO:0016740">
    <property type="term" value="F:transferase activity"/>
    <property type="evidence" value="ECO:0007669"/>
    <property type="project" value="UniProtKB-KW"/>
</dbReference>
<evidence type="ECO:0000259" key="1">
    <source>
        <dbReference type="Pfam" id="PF04230"/>
    </source>
</evidence>
<reference evidence="2 3" key="1">
    <citation type="submission" date="2023-08" db="EMBL/GenBank/DDBJ databases">
        <title>Implementing the SeqCode for naming new Mesorhizobium species isolated from Vachellia karroo root nodules.</title>
        <authorList>
            <person name="Van Lill M."/>
        </authorList>
    </citation>
    <scope>NUCLEOTIDE SEQUENCE [LARGE SCALE GENOMIC DNA]</scope>
    <source>
        <strain evidence="2 3">VK4B</strain>
    </source>
</reference>
<dbReference type="Pfam" id="PF04230">
    <property type="entry name" value="PS_pyruv_trans"/>
    <property type="match status" value="1"/>
</dbReference>
<organism evidence="2 3">
    <name type="scientific">Mesorhizobium abyssinicae</name>
    <dbReference type="NCBI Taxonomy" id="1209958"/>
    <lineage>
        <taxon>Bacteria</taxon>
        <taxon>Pseudomonadati</taxon>
        <taxon>Pseudomonadota</taxon>
        <taxon>Alphaproteobacteria</taxon>
        <taxon>Hyphomicrobiales</taxon>
        <taxon>Phyllobacteriaceae</taxon>
        <taxon>Mesorhizobium</taxon>
    </lineage>
</organism>
<keyword evidence="3" id="KW-1185">Reference proteome</keyword>
<dbReference type="RefSeq" id="WP_320320477.1">
    <property type="nucleotide sequence ID" value="NZ_JAVIIP010000006.1"/>
</dbReference>
<name>A0ABU5AMJ6_9HYPH</name>
<comment type="caution">
    <text evidence="2">The sequence shown here is derived from an EMBL/GenBank/DDBJ whole genome shotgun (WGS) entry which is preliminary data.</text>
</comment>
<proteinExistence type="predicted"/>